<dbReference type="PANTHER" id="PTHR36206">
    <property type="entry name" value="ASPERCRYPTIN BIOSYNTHESIS CLUSTER-SPECIFIC TRANSCRIPTION REGULATOR ATNN-RELATED"/>
    <property type="match status" value="1"/>
</dbReference>
<dbReference type="PROSITE" id="PS50048">
    <property type="entry name" value="ZN2_CY6_FUNGAL_2"/>
    <property type="match status" value="1"/>
</dbReference>
<evidence type="ECO:0000259" key="8">
    <source>
        <dbReference type="PROSITE" id="PS50048"/>
    </source>
</evidence>
<dbReference type="PROSITE" id="PS00463">
    <property type="entry name" value="ZN2_CY6_FUNGAL_1"/>
    <property type="match status" value="1"/>
</dbReference>
<organism evidence="9 10">
    <name type="scientific">Dactylonectria macrodidyma</name>
    <dbReference type="NCBI Taxonomy" id="307937"/>
    <lineage>
        <taxon>Eukaryota</taxon>
        <taxon>Fungi</taxon>
        <taxon>Dikarya</taxon>
        <taxon>Ascomycota</taxon>
        <taxon>Pezizomycotina</taxon>
        <taxon>Sordariomycetes</taxon>
        <taxon>Hypocreomycetidae</taxon>
        <taxon>Hypocreales</taxon>
        <taxon>Nectriaceae</taxon>
        <taxon>Dactylonectria</taxon>
    </lineage>
</organism>
<keyword evidence="5" id="KW-0804">Transcription</keyword>
<dbReference type="EMBL" id="JAGMUV010000006">
    <property type="protein sequence ID" value="KAH7153460.1"/>
    <property type="molecule type" value="Genomic_DNA"/>
</dbReference>
<evidence type="ECO:0000313" key="9">
    <source>
        <dbReference type="EMBL" id="KAH7153460.1"/>
    </source>
</evidence>
<evidence type="ECO:0000256" key="6">
    <source>
        <dbReference type="ARBA" id="ARBA00023242"/>
    </source>
</evidence>
<accession>A0A9P9JBI5</accession>
<keyword evidence="10" id="KW-1185">Reference proteome</keyword>
<keyword evidence="3" id="KW-0805">Transcription regulation</keyword>
<comment type="caution">
    <text evidence="9">The sequence shown here is derived from an EMBL/GenBank/DDBJ whole genome shotgun (WGS) entry which is preliminary data.</text>
</comment>
<reference evidence="9" key="1">
    <citation type="journal article" date="2021" name="Nat. Commun.">
        <title>Genetic determinants of endophytism in the Arabidopsis root mycobiome.</title>
        <authorList>
            <person name="Mesny F."/>
            <person name="Miyauchi S."/>
            <person name="Thiergart T."/>
            <person name="Pickel B."/>
            <person name="Atanasova L."/>
            <person name="Karlsson M."/>
            <person name="Huettel B."/>
            <person name="Barry K.W."/>
            <person name="Haridas S."/>
            <person name="Chen C."/>
            <person name="Bauer D."/>
            <person name="Andreopoulos W."/>
            <person name="Pangilinan J."/>
            <person name="LaButti K."/>
            <person name="Riley R."/>
            <person name="Lipzen A."/>
            <person name="Clum A."/>
            <person name="Drula E."/>
            <person name="Henrissat B."/>
            <person name="Kohler A."/>
            <person name="Grigoriev I.V."/>
            <person name="Martin F.M."/>
            <person name="Hacquard S."/>
        </authorList>
    </citation>
    <scope>NUCLEOTIDE SEQUENCE</scope>
    <source>
        <strain evidence="9">MPI-CAGE-AT-0147</strain>
    </source>
</reference>
<dbReference type="GO" id="GO:0003677">
    <property type="term" value="F:DNA binding"/>
    <property type="evidence" value="ECO:0007669"/>
    <property type="project" value="UniProtKB-KW"/>
</dbReference>
<evidence type="ECO:0000256" key="5">
    <source>
        <dbReference type="ARBA" id="ARBA00023163"/>
    </source>
</evidence>
<gene>
    <name evidence="9" type="ORF">EDB81DRAFT_719459</name>
</gene>
<dbReference type="InterPro" id="IPR036864">
    <property type="entry name" value="Zn2-C6_fun-type_DNA-bd_sf"/>
</dbReference>
<dbReference type="SMART" id="SM00066">
    <property type="entry name" value="GAL4"/>
    <property type="match status" value="1"/>
</dbReference>
<dbReference type="PANTHER" id="PTHR36206:SF13">
    <property type="entry name" value="TRANSCRIPTIONAL REGULATORY PROTEIN MOC3"/>
    <property type="match status" value="1"/>
</dbReference>
<dbReference type="InterPro" id="IPR001138">
    <property type="entry name" value="Zn2Cys6_DnaBD"/>
</dbReference>
<dbReference type="Pfam" id="PF00172">
    <property type="entry name" value="Zn_clus"/>
    <property type="match status" value="1"/>
</dbReference>
<feature type="compositionally biased region" description="Polar residues" evidence="7">
    <location>
        <begin position="1"/>
        <end position="11"/>
    </location>
</feature>
<keyword evidence="4" id="KW-0238">DNA-binding</keyword>
<dbReference type="Proteomes" id="UP000738349">
    <property type="component" value="Unassembled WGS sequence"/>
</dbReference>
<dbReference type="OrthoDB" id="3598904at2759"/>
<protein>
    <recommendedName>
        <fullName evidence="8">Zn(2)-C6 fungal-type domain-containing protein</fullName>
    </recommendedName>
</protein>
<dbReference type="SUPFAM" id="SSF57701">
    <property type="entry name" value="Zn2/Cys6 DNA-binding domain"/>
    <property type="match status" value="1"/>
</dbReference>
<evidence type="ECO:0000256" key="4">
    <source>
        <dbReference type="ARBA" id="ARBA00023125"/>
    </source>
</evidence>
<dbReference type="CDD" id="cd00067">
    <property type="entry name" value="GAL4"/>
    <property type="match status" value="1"/>
</dbReference>
<dbReference type="GO" id="GO:0000981">
    <property type="term" value="F:DNA-binding transcription factor activity, RNA polymerase II-specific"/>
    <property type="evidence" value="ECO:0007669"/>
    <property type="project" value="InterPro"/>
</dbReference>
<evidence type="ECO:0000256" key="7">
    <source>
        <dbReference type="SAM" id="MobiDB-lite"/>
    </source>
</evidence>
<name>A0A9P9JBI5_9HYPO</name>
<dbReference type="AlphaFoldDB" id="A0A9P9JBI5"/>
<evidence type="ECO:0000256" key="1">
    <source>
        <dbReference type="ARBA" id="ARBA00022723"/>
    </source>
</evidence>
<dbReference type="GO" id="GO:0008270">
    <property type="term" value="F:zinc ion binding"/>
    <property type="evidence" value="ECO:0007669"/>
    <property type="project" value="InterPro"/>
</dbReference>
<keyword evidence="2" id="KW-0862">Zinc</keyword>
<sequence length="621" mass="70421">MSAYVNHSSRPTQDKPQHSKPKLSRISTIKVRTGCTTCKKRHIKCDEAKPYCNNCLKNKGYCEGYTDQQSKKRNSPGPIQLCWDSKQITRAAPPLAQLKLHQDSHDFQDTKSVLYFQEFVHLMQGPWITAGCNSDLWAVTLPQLGRRNGTLRHAAIGIGALSMWYRKSKHEALRTVSVPVRANTEGDAHYFLAVAHYCHALKLQSQKASLQDAVILSVLFLYFELLRGHTKAALDHVNHGSALLLAMLTDQDSHRHVAALAPNPKPLLIVLADIFSQLITQTRFVLRASLGHGPPLPNFTKGLRDKKHTIESFLILISQLPRYPATNGDIPTVFSSLDEFEEYWITTRGTRAAIGPLLLDVIQNSGVLSSNEQADITRFWSTLTGDSRIKEFCKASTRELQALDAAFLPLFNQMMISDAESPAYLRAVHLRLQYLGVYAFENPTQYHNVETLHAQTPLFREYLSLAGLALRIAKRDLKNPAQQLSLQCGLAWHLLLVAFFCRDPVVREEATWMLKDYPGQDGIWNAHSLYALALRNKMVERMNATEGTPVEQWHRLWRREYLFEDGGDRVVFCFLTKDEVAGEWRVVEETAVVKEEPQDVRWERRPLTASGRLLMGDIMVL</sequence>
<evidence type="ECO:0000256" key="2">
    <source>
        <dbReference type="ARBA" id="ARBA00022833"/>
    </source>
</evidence>
<keyword evidence="1" id="KW-0479">Metal-binding</keyword>
<evidence type="ECO:0000313" key="10">
    <source>
        <dbReference type="Proteomes" id="UP000738349"/>
    </source>
</evidence>
<evidence type="ECO:0000256" key="3">
    <source>
        <dbReference type="ARBA" id="ARBA00023015"/>
    </source>
</evidence>
<feature type="region of interest" description="Disordered" evidence="7">
    <location>
        <begin position="1"/>
        <end position="23"/>
    </location>
</feature>
<feature type="domain" description="Zn(2)-C6 fungal-type" evidence="8">
    <location>
        <begin position="34"/>
        <end position="62"/>
    </location>
</feature>
<keyword evidence="6" id="KW-0539">Nucleus</keyword>
<dbReference type="Gene3D" id="4.10.240.10">
    <property type="entry name" value="Zn(2)-C6 fungal-type DNA-binding domain"/>
    <property type="match status" value="1"/>
</dbReference>
<dbReference type="InterPro" id="IPR052360">
    <property type="entry name" value="Transcr_Regulatory_Proteins"/>
</dbReference>
<proteinExistence type="predicted"/>